<organism evidence="1 2">
    <name type="scientific">Clostridium oceanicum</name>
    <dbReference type="NCBI Taxonomy" id="1543"/>
    <lineage>
        <taxon>Bacteria</taxon>
        <taxon>Bacillati</taxon>
        <taxon>Bacillota</taxon>
        <taxon>Clostridia</taxon>
        <taxon>Eubacteriales</taxon>
        <taxon>Clostridiaceae</taxon>
        <taxon>Clostridium</taxon>
    </lineage>
</organism>
<dbReference type="Proteomes" id="UP001501510">
    <property type="component" value="Unassembled WGS sequence"/>
</dbReference>
<reference evidence="2" key="1">
    <citation type="journal article" date="2019" name="Int. J. Syst. Evol. Microbiol.">
        <title>The Global Catalogue of Microorganisms (GCM) 10K type strain sequencing project: providing services to taxonomists for standard genome sequencing and annotation.</title>
        <authorList>
            <consortium name="The Broad Institute Genomics Platform"/>
            <consortium name="The Broad Institute Genome Sequencing Center for Infectious Disease"/>
            <person name="Wu L."/>
            <person name="Ma J."/>
        </authorList>
    </citation>
    <scope>NUCLEOTIDE SEQUENCE [LARGE SCALE GENOMIC DNA]</scope>
    <source>
        <strain evidence="2">JCM 1407</strain>
    </source>
</reference>
<sequence>MKKMIIFEPAMCCSTGVCGPVIDKELFRVSTVINNLKSNGILVERYNLSSAPHMFVHNKEINEIINKDGVGELPVTIVDNVVVKRKEYPTNEEFCTFLEVSQKSIESGVKKNFKGCDCGNGKC</sequence>
<dbReference type="Gene3D" id="3.40.30.10">
    <property type="entry name" value="Glutaredoxin"/>
    <property type="match status" value="1"/>
</dbReference>
<gene>
    <name evidence="1" type="primary">arsD</name>
    <name evidence="1" type="ORF">GCM10008906_22980</name>
</gene>
<dbReference type="NCBIfam" id="NF033727">
    <property type="entry name" value="chaperon_ArsD"/>
    <property type="match status" value="1"/>
</dbReference>
<comment type="caution">
    <text evidence="1">The sequence shown here is derived from an EMBL/GenBank/DDBJ whole genome shotgun (WGS) entry which is preliminary data.</text>
</comment>
<dbReference type="Pfam" id="PF06953">
    <property type="entry name" value="ArsD"/>
    <property type="match status" value="1"/>
</dbReference>
<evidence type="ECO:0000313" key="2">
    <source>
        <dbReference type="Proteomes" id="UP001501510"/>
    </source>
</evidence>
<keyword evidence="2" id="KW-1185">Reference proteome</keyword>
<dbReference type="EMBL" id="BAAACG010000010">
    <property type="protein sequence ID" value="GAA0741613.1"/>
    <property type="molecule type" value="Genomic_DNA"/>
</dbReference>
<proteinExistence type="predicted"/>
<evidence type="ECO:0000313" key="1">
    <source>
        <dbReference type="EMBL" id="GAA0741613.1"/>
    </source>
</evidence>
<name>A0ABP3USD3_9CLOT</name>
<protein>
    <submittedName>
        <fullName evidence="1">Arsenite efflux transporter metallochaperone ArsD</fullName>
    </submittedName>
</protein>
<dbReference type="InterPro" id="IPR010712">
    <property type="entry name" value="Arsenical-R_ArsD"/>
</dbReference>
<dbReference type="RefSeq" id="WP_343761733.1">
    <property type="nucleotide sequence ID" value="NZ_BAAACG010000010.1"/>
</dbReference>
<accession>A0ABP3USD3</accession>